<evidence type="ECO:0000313" key="4">
    <source>
        <dbReference type="Proteomes" id="UP001367508"/>
    </source>
</evidence>
<dbReference type="Proteomes" id="UP001367508">
    <property type="component" value="Unassembled WGS sequence"/>
</dbReference>
<comment type="caution">
    <text evidence="3">The sequence shown here is derived from an EMBL/GenBank/DDBJ whole genome shotgun (WGS) entry which is preliminary data.</text>
</comment>
<keyword evidence="2" id="KW-1133">Transmembrane helix</keyword>
<keyword evidence="2" id="KW-0812">Transmembrane</keyword>
<feature type="transmembrane region" description="Helical" evidence="2">
    <location>
        <begin position="105"/>
        <end position="126"/>
    </location>
</feature>
<organism evidence="3 4">
    <name type="scientific">Canavalia gladiata</name>
    <name type="common">Sword bean</name>
    <name type="synonym">Dolichos gladiatus</name>
    <dbReference type="NCBI Taxonomy" id="3824"/>
    <lineage>
        <taxon>Eukaryota</taxon>
        <taxon>Viridiplantae</taxon>
        <taxon>Streptophyta</taxon>
        <taxon>Embryophyta</taxon>
        <taxon>Tracheophyta</taxon>
        <taxon>Spermatophyta</taxon>
        <taxon>Magnoliopsida</taxon>
        <taxon>eudicotyledons</taxon>
        <taxon>Gunneridae</taxon>
        <taxon>Pentapetalae</taxon>
        <taxon>rosids</taxon>
        <taxon>fabids</taxon>
        <taxon>Fabales</taxon>
        <taxon>Fabaceae</taxon>
        <taxon>Papilionoideae</taxon>
        <taxon>50 kb inversion clade</taxon>
        <taxon>NPAAA clade</taxon>
        <taxon>indigoferoid/millettioid clade</taxon>
        <taxon>Phaseoleae</taxon>
        <taxon>Canavalia</taxon>
    </lineage>
</organism>
<name>A0AAN9MU72_CANGL</name>
<proteinExistence type="predicted"/>
<dbReference type="EMBL" id="JAYMYQ010000001">
    <property type="protein sequence ID" value="KAK7361090.1"/>
    <property type="molecule type" value="Genomic_DNA"/>
</dbReference>
<reference evidence="3 4" key="1">
    <citation type="submission" date="2024-01" db="EMBL/GenBank/DDBJ databases">
        <title>The genomes of 5 underutilized Papilionoideae crops provide insights into root nodulation and disease resistanc.</title>
        <authorList>
            <person name="Jiang F."/>
        </authorList>
    </citation>
    <scope>NUCLEOTIDE SEQUENCE [LARGE SCALE GENOMIC DNA]</scope>
    <source>
        <strain evidence="3">LVBAO_FW01</strain>
        <tissue evidence="3">Leaves</tissue>
    </source>
</reference>
<feature type="transmembrane region" description="Helical" evidence="2">
    <location>
        <begin position="160"/>
        <end position="179"/>
    </location>
</feature>
<keyword evidence="4" id="KW-1185">Reference proteome</keyword>
<gene>
    <name evidence="3" type="ORF">VNO77_03122</name>
</gene>
<sequence>MHDVTKVEPRPNPSNDAPHLSPRRCDFDHVFKLQPMAFHVLPWGGSSFAMLYHSLRTNMVWVAITLQLIRLNSDYTRLDGIHAQSLRAGERGEVRHSFMKQLGGMSALLLFPFLLVWGNFMVKLVIKHPRRQGRLQGKSLGTMCLEIGRARDQGELGPEAALFTLPMFLLVFVNVSCLIGGCRSREASGTATSRIIIIIFQGAEPPRPLLGHGLCHPCFYSTLLLASLASFTADGACTVEMSQGWRSGANVVRWMGFVGAVWFTQRNVTYSVLW</sequence>
<dbReference type="AlphaFoldDB" id="A0AAN9MU72"/>
<evidence type="ECO:0000256" key="1">
    <source>
        <dbReference type="SAM" id="MobiDB-lite"/>
    </source>
</evidence>
<evidence type="ECO:0000313" key="3">
    <source>
        <dbReference type="EMBL" id="KAK7361090.1"/>
    </source>
</evidence>
<accession>A0AAN9MU72</accession>
<evidence type="ECO:0000256" key="2">
    <source>
        <dbReference type="SAM" id="Phobius"/>
    </source>
</evidence>
<feature type="region of interest" description="Disordered" evidence="1">
    <location>
        <begin position="1"/>
        <end position="20"/>
    </location>
</feature>
<keyword evidence="2" id="KW-0472">Membrane</keyword>
<protein>
    <submittedName>
        <fullName evidence="3">Uncharacterized protein</fullName>
    </submittedName>
</protein>